<organism evidence="2 3">
    <name type="scientific">Galemys pyrenaicus</name>
    <name type="common">Iberian desman</name>
    <name type="synonym">Pyrenean desman</name>
    <dbReference type="NCBI Taxonomy" id="202257"/>
    <lineage>
        <taxon>Eukaryota</taxon>
        <taxon>Metazoa</taxon>
        <taxon>Chordata</taxon>
        <taxon>Craniata</taxon>
        <taxon>Vertebrata</taxon>
        <taxon>Euteleostomi</taxon>
        <taxon>Mammalia</taxon>
        <taxon>Eutheria</taxon>
        <taxon>Laurasiatheria</taxon>
        <taxon>Eulipotyphla</taxon>
        <taxon>Talpidae</taxon>
        <taxon>Galemys</taxon>
    </lineage>
</organism>
<name>A0A8J6AK23_GALPY</name>
<comment type="caution">
    <text evidence="2">The sequence shown here is derived from an EMBL/GenBank/DDBJ whole genome shotgun (WGS) entry which is preliminary data.</text>
</comment>
<dbReference type="OrthoDB" id="9909880at2759"/>
<dbReference type="AlphaFoldDB" id="A0A8J6AK23"/>
<gene>
    <name evidence="2" type="ORF">J0S82_012349</name>
</gene>
<evidence type="ECO:0000313" key="3">
    <source>
        <dbReference type="Proteomes" id="UP000700334"/>
    </source>
</evidence>
<feature type="region of interest" description="Disordered" evidence="1">
    <location>
        <begin position="74"/>
        <end position="109"/>
    </location>
</feature>
<evidence type="ECO:0000313" key="2">
    <source>
        <dbReference type="EMBL" id="KAG8522423.1"/>
    </source>
</evidence>
<feature type="region of interest" description="Disordered" evidence="1">
    <location>
        <begin position="200"/>
        <end position="223"/>
    </location>
</feature>
<keyword evidence="3" id="KW-1185">Reference proteome</keyword>
<sequence>MFLACSCAGDGGERAGGTCAHLHLALWTLAGQRQHQMVTQADIAVDGPSGRGELANEAMCADGRGSPMDPMVMKRPQLYGMGSSPHSQPQQSSPYPGGSYGPPGPQRYPLGIQGRTPGAMAGMQYPQQQYVGSMTAAMLAWAEAEEARAFGGPITRGGSWHSPGGDRPSHPGQAIAKLHVPGSVRSTHLPISWHERLSRRAAPEGALGSAHPGVPAGGPPQLSLLSRPLGSRAASGCLQQPVPGPVRAETAASKSLESLRRESVGGPLCQGDDSPAYRCLCAVPAGPPGPCPCPEIAPSFLSSHTGACLCRSLSHCRRDTSERSPLWATSRWSGGSARTVPCALVGACRPHRLPALPAALLVRSAPEVTPCTFGRCPAASLSAACFTPDEQLWSLHTHRRAGVAQGSQIPPVCFMRWCTMWTLLWALGRVPLPSLSVVTGAHQSPRPVGCSVDGMLAAFVTHLVGHLRDLEFPFQILLPSPSPPTSQSPTPRLLSCPVPSCKPASGPHAALRCAVVQSAASSLACRLSAEPPHSSKRSSFEERVLSTLLREVSSIRHFAR</sequence>
<feature type="compositionally biased region" description="Low complexity" evidence="1">
    <location>
        <begin position="80"/>
        <end position="97"/>
    </location>
</feature>
<protein>
    <submittedName>
        <fullName evidence="2">AT-rich interactive domain-containing protein 1B</fullName>
    </submittedName>
</protein>
<reference evidence="2" key="1">
    <citation type="journal article" date="2021" name="Evol. Appl.">
        <title>The genome of the Pyrenean desman and the effects of bottlenecks and inbreeding on the genomic landscape of an endangered species.</title>
        <authorList>
            <person name="Escoda L."/>
            <person name="Castresana J."/>
        </authorList>
    </citation>
    <scope>NUCLEOTIDE SEQUENCE</scope>
    <source>
        <strain evidence="2">IBE-C5619</strain>
    </source>
</reference>
<proteinExistence type="predicted"/>
<evidence type="ECO:0000256" key="1">
    <source>
        <dbReference type="SAM" id="MobiDB-lite"/>
    </source>
</evidence>
<accession>A0A8J6AK23</accession>
<dbReference type="Proteomes" id="UP000700334">
    <property type="component" value="Unassembled WGS sequence"/>
</dbReference>
<dbReference type="EMBL" id="JAGFMF010011435">
    <property type="protein sequence ID" value="KAG8522423.1"/>
    <property type="molecule type" value="Genomic_DNA"/>
</dbReference>